<dbReference type="InterPro" id="IPR036770">
    <property type="entry name" value="Ankyrin_rpt-contain_sf"/>
</dbReference>
<evidence type="ECO:0000256" key="4">
    <source>
        <dbReference type="SAM" id="MobiDB-lite"/>
    </source>
</evidence>
<dbReference type="PROSITE" id="PS50088">
    <property type="entry name" value="ANK_REPEAT"/>
    <property type="match status" value="2"/>
</dbReference>
<feature type="region of interest" description="Disordered" evidence="4">
    <location>
        <begin position="265"/>
        <end position="340"/>
    </location>
</feature>
<dbReference type="SUPFAM" id="SSF48403">
    <property type="entry name" value="Ankyrin repeat"/>
    <property type="match status" value="1"/>
</dbReference>
<dbReference type="AlphaFoldDB" id="A0A6A6IFB5"/>
<dbReference type="InterPro" id="IPR002110">
    <property type="entry name" value="Ankyrin_rpt"/>
</dbReference>
<dbReference type="Pfam" id="PF12796">
    <property type="entry name" value="Ank_2"/>
    <property type="match status" value="1"/>
</dbReference>
<feature type="compositionally biased region" description="Low complexity" evidence="4">
    <location>
        <begin position="225"/>
        <end position="234"/>
    </location>
</feature>
<dbReference type="PANTHER" id="PTHR24198:SF165">
    <property type="entry name" value="ANKYRIN REPEAT-CONTAINING PROTEIN-RELATED"/>
    <property type="match status" value="1"/>
</dbReference>
<dbReference type="OrthoDB" id="426293at2759"/>
<gene>
    <name evidence="5" type="ORF">BU26DRAFT_427092</name>
</gene>
<dbReference type="EMBL" id="ML987195">
    <property type="protein sequence ID" value="KAF2248879.1"/>
    <property type="molecule type" value="Genomic_DNA"/>
</dbReference>
<dbReference type="RefSeq" id="XP_033683883.1">
    <property type="nucleotide sequence ID" value="XM_033823716.1"/>
</dbReference>
<name>A0A6A6IFB5_9PLEO</name>
<keyword evidence="2 3" id="KW-0040">ANK repeat</keyword>
<dbReference type="Proteomes" id="UP000800094">
    <property type="component" value="Unassembled WGS sequence"/>
</dbReference>
<dbReference type="Gene3D" id="1.25.40.20">
    <property type="entry name" value="Ankyrin repeat-containing domain"/>
    <property type="match status" value="1"/>
</dbReference>
<feature type="repeat" description="ANK" evidence="3">
    <location>
        <begin position="515"/>
        <end position="553"/>
    </location>
</feature>
<evidence type="ECO:0000256" key="2">
    <source>
        <dbReference type="ARBA" id="ARBA00023043"/>
    </source>
</evidence>
<feature type="repeat" description="ANK" evidence="3">
    <location>
        <begin position="481"/>
        <end position="514"/>
    </location>
</feature>
<evidence type="ECO:0000256" key="1">
    <source>
        <dbReference type="ARBA" id="ARBA00022737"/>
    </source>
</evidence>
<dbReference type="PANTHER" id="PTHR24198">
    <property type="entry name" value="ANKYRIN REPEAT AND PROTEIN KINASE DOMAIN-CONTAINING PROTEIN"/>
    <property type="match status" value="1"/>
</dbReference>
<keyword evidence="6" id="KW-1185">Reference proteome</keyword>
<proteinExistence type="predicted"/>
<feature type="compositionally biased region" description="Low complexity" evidence="4">
    <location>
        <begin position="298"/>
        <end position="309"/>
    </location>
</feature>
<dbReference type="SMART" id="SM00248">
    <property type="entry name" value="ANK"/>
    <property type="match status" value="4"/>
</dbReference>
<reference evidence="5" key="1">
    <citation type="journal article" date="2020" name="Stud. Mycol.">
        <title>101 Dothideomycetes genomes: a test case for predicting lifestyles and emergence of pathogens.</title>
        <authorList>
            <person name="Haridas S."/>
            <person name="Albert R."/>
            <person name="Binder M."/>
            <person name="Bloem J."/>
            <person name="Labutti K."/>
            <person name="Salamov A."/>
            <person name="Andreopoulos B."/>
            <person name="Baker S."/>
            <person name="Barry K."/>
            <person name="Bills G."/>
            <person name="Bluhm B."/>
            <person name="Cannon C."/>
            <person name="Castanera R."/>
            <person name="Culley D."/>
            <person name="Daum C."/>
            <person name="Ezra D."/>
            <person name="Gonzalez J."/>
            <person name="Henrissat B."/>
            <person name="Kuo A."/>
            <person name="Liang C."/>
            <person name="Lipzen A."/>
            <person name="Lutzoni F."/>
            <person name="Magnuson J."/>
            <person name="Mondo S."/>
            <person name="Nolan M."/>
            <person name="Ohm R."/>
            <person name="Pangilinan J."/>
            <person name="Park H.-J."/>
            <person name="Ramirez L."/>
            <person name="Alfaro M."/>
            <person name="Sun H."/>
            <person name="Tritt A."/>
            <person name="Yoshinaga Y."/>
            <person name="Zwiers L.-H."/>
            <person name="Turgeon B."/>
            <person name="Goodwin S."/>
            <person name="Spatafora J."/>
            <person name="Crous P."/>
            <person name="Grigoriev I."/>
        </authorList>
    </citation>
    <scope>NUCLEOTIDE SEQUENCE</scope>
    <source>
        <strain evidence="5">CBS 122368</strain>
    </source>
</reference>
<keyword evidence="1" id="KW-0677">Repeat</keyword>
<evidence type="ECO:0000313" key="6">
    <source>
        <dbReference type="Proteomes" id="UP000800094"/>
    </source>
</evidence>
<evidence type="ECO:0000256" key="3">
    <source>
        <dbReference type="PROSITE-ProRule" id="PRU00023"/>
    </source>
</evidence>
<accession>A0A6A6IFB5</accession>
<feature type="region of interest" description="Disordered" evidence="4">
    <location>
        <begin position="220"/>
        <end position="245"/>
    </location>
</feature>
<dbReference type="PROSITE" id="PS50297">
    <property type="entry name" value="ANK_REP_REGION"/>
    <property type="match status" value="1"/>
</dbReference>
<dbReference type="GeneID" id="54577046"/>
<protein>
    <submittedName>
        <fullName evidence="5">Uncharacterized protein</fullName>
    </submittedName>
</protein>
<organism evidence="5 6">
    <name type="scientific">Trematosphaeria pertusa</name>
    <dbReference type="NCBI Taxonomy" id="390896"/>
    <lineage>
        <taxon>Eukaryota</taxon>
        <taxon>Fungi</taxon>
        <taxon>Dikarya</taxon>
        <taxon>Ascomycota</taxon>
        <taxon>Pezizomycotina</taxon>
        <taxon>Dothideomycetes</taxon>
        <taxon>Pleosporomycetidae</taxon>
        <taxon>Pleosporales</taxon>
        <taxon>Massarineae</taxon>
        <taxon>Trematosphaeriaceae</taxon>
        <taxon>Trematosphaeria</taxon>
    </lineage>
</organism>
<evidence type="ECO:0000313" key="5">
    <source>
        <dbReference type="EMBL" id="KAF2248879.1"/>
    </source>
</evidence>
<sequence>MSASSTIAARCAALSAGIAQIIADASSFACLLRESRNDINAVNTDLLALKLLLDIARGDFAASCPTETFPRPLLYALFDILDCCASATEVLHKHFVKLSAIDSRSEAFHSFKESQLINLRHDLEALRSALDVVLDVDILFFDPASKHTVYPSRKCSLGESDPKATRSLLRRIDIEREHAEALTESRLPVLYASFDKLRACTASILEDSCAFDESQKRSDSRLDSLDLSPSDSCRTGIPIPTELPPAASATEIGAWIANIVHSPTMPPEHIMISDPRTNSRARTREETIPSRGTFYAESTTSGSRTQSSGKQNPRKKKNRLRAGTPQAIAKPPGGKHSKSYTTATVVSSSDTSLIHLNITSDKLAIAHSKRSELTKDQKVAIDWDLRHISRTTSAANVERILWEGANPNTEDPDFGTLFIRVAFELSVDVLNLLLEYGAQPSKTSPHSRYFSPIHAAVLGNQFANVQFLAERGVPIDRPNNSGETPLHLAVRTPGAYPIAKYLLDRGADVDASAKDVASPLHAALSAEELDSRERSLIVQLLLAHGAEGEVSKEAAVRRVKGLSVLGLV</sequence>